<evidence type="ECO:0000313" key="3">
    <source>
        <dbReference type="Proteomes" id="UP001157946"/>
    </source>
</evidence>
<proteinExistence type="predicted"/>
<dbReference type="InterPro" id="IPR001279">
    <property type="entry name" value="Metallo-B-lactamas"/>
</dbReference>
<dbReference type="PANTHER" id="PTHR23131:SF4">
    <property type="entry name" value="METALLO-BETA-LACTAMASE SUPERFAMILY POTEIN"/>
    <property type="match status" value="1"/>
</dbReference>
<dbReference type="PANTHER" id="PTHR23131">
    <property type="entry name" value="ENDORIBONUCLEASE LACTB2"/>
    <property type="match status" value="1"/>
</dbReference>
<evidence type="ECO:0000259" key="1">
    <source>
        <dbReference type="SMART" id="SM00849"/>
    </source>
</evidence>
<dbReference type="InterPro" id="IPR036866">
    <property type="entry name" value="RibonucZ/Hydroxyglut_hydro"/>
</dbReference>
<dbReference type="Gene3D" id="3.60.15.10">
    <property type="entry name" value="Ribonuclease Z/Hydroxyacylglutathione hydrolase-like"/>
    <property type="match status" value="1"/>
</dbReference>
<dbReference type="SMART" id="SM00849">
    <property type="entry name" value="Lactamase_B"/>
    <property type="match status" value="1"/>
</dbReference>
<dbReference type="Pfam" id="PF00753">
    <property type="entry name" value="Lactamase_B"/>
    <property type="match status" value="1"/>
</dbReference>
<name>A0AA45WIL6_9BACL</name>
<dbReference type="Gene3D" id="1.10.10.10">
    <property type="entry name" value="Winged helix-like DNA-binding domain superfamily/Winged helix DNA-binding domain"/>
    <property type="match status" value="1"/>
</dbReference>
<dbReference type="CDD" id="cd07725">
    <property type="entry name" value="TTHA1429-like_MBL-fold"/>
    <property type="match status" value="1"/>
</dbReference>
<dbReference type="EMBL" id="FXTU01000001">
    <property type="protein sequence ID" value="SMP00637.1"/>
    <property type="molecule type" value="Genomic_DNA"/>
</dbReference>
<evidence type="ECO:0000313" key="2">
    <source>
        <dbReference type="EMBL" id="SMP00637.1"/>
    </source>
</evidence>
<reference evidence="2" key="1">
    <citation type="submission" date="2017-05" db="EMBL/GenBank/DDBJ databases">
        <authorList>
            <person name="Varghese N."/>
            <person name="Submissions S."/>
        </authorList>
    </citation>
    <scope>NUCLEOTIDE SEQUENCE</scope>
    <source>
        <strain evidence="2">DSM 45262</strain>
    </source>
</reference>
<dbReference type="InterPro" id="IPR036388">
    <property type="entry name" value="WH-like_DNA-bd_sf"/>
</dbReference>
<gene>
    <name evidence="2" type="ORF">SAMN06265361_101140</name>
</gene>
<dbReference type="AlphaFoldDB" id="A0AA45WIL6"/>
<protein>
    <submittedName>
        <fullName evidence="2">Glyoxylase, beta-lactamase superfamily II</fullName>
    </submittedName>
</protein>
<comment type="caution">
    <text evidence="2">The sequence shown here is derived from an EMBL/GenBank/DDBJ whole genome shotgun (WGS) entry which is preliminary data.</text>
</comment>
<keyword evidence="3" id="KW-1185">Reference proteome</keyword>
<dbReference type="InterPro" id="IPR048933">
    <property type="entry name" value="B_lactamase-like_C"/>
</dbReference>
<dbReference type="Pfam" id="PF21221">
    <property type="entry name" value="B_lactamase-like_C"/>
    <property type="match status" value="1"/>
</dbReference>
<sequence length="324" mass="37037">MNHQWGDIYQVTLPLPFALRMINAYVIKGSSGVALVDAGLNIDMDVQAWQEAQAAADWKWADVEKIVLTHYHPDHYGLAGTLQQWTGAPVYLSRIDHEQAQLFFGRKSQMPETMKSFFAFHGLPDAWVAQIPAHLRSFHPWVEPHPQVTLLEPGETIRMGDVEYEVLHTPGHADGHLSFYDPNRKWLIGGDFLLPKITPNISLWPECHPNPLDNYLTTLARMKELEVSRVFPSHGPVFDHYVERIEMLEKHHADRLREMKAFVVEKAGATAFEVCQHQFGSNHNIHNLRFALSETLAHLEYLRIRGELSVEERDGIAYYMACAA</sequence>
<organism evidence="2 3">
    <name type="scientific">Laceyella tengchongensis</name>
    <dbReference type="NCBI Taxonomy" id="574699"/>
    <lineage>
        <taxon>Bacteria</taxon>
        <taxon>Bacillati</taxon>
        <taxon>Bacillota</taxon>
        <taxon>Bacilli</taxon>
        <taxon>Bacillales</taxon>
        <taxon>Thermoactinomycetaceae</taxon>
        <taxon>Laceyella</taxon>
    </lineage>
</organism>
<dbReference type="SUPFAM" id="SSF56281">
    <property type="entry name" value="Metallo-hydrolase/oxidoreductase"/>
    <property type="match status" value="1"/>
</dbReference>
<dbReference type="RefSeq" id="WP_284723809.1">
    <property type="nucleotide sequence ID" value="NZ_FXTU01000001.1"/>
</dbReference>
<dbReference type="Proteomes" id="UP001157946">
    <property type="component" value="Unassembled WGS sequence"/>
</dbReference>
<accession>A0AA45WIL6</accession>
<feature type="domain" description="Metallo-beta-lactamase" evidence="1">
    <location>
        <begin position="21"/>
        <end position="234"/>
    </location>
</feature>
<dbReference type="InterPro" id="IPR050662">
    <property type="entry name" value="Sec-metab_biosynth-thioest"/>
</dbReference>